<protein>
    <submittedName>
        <fullName evidence="1">ORF5</fullName>
    </submittedName>
</protein>
<name>A0AA48P885_9VIRU</name>
<dbReference type="EMBL" id="BK063060">
    <property type="protein sequence ID" value="DBA11545.1"/>
    <property type="molecule type" value="Genomic_DNA"/>
</dbReference>
<sequence length="556" mass="64901">MDNIPFLEQYIVSKWDLLPTTINNEDYINSLIKPFTIDVFSEMHDDNQWVTELIKHKVNVYSTIYYNYYDKCNDVYKNLNIDEIFNVTDSIGFPEINTNTELNSWWTDCKNKNMDESVGLYQFIQSTISTILPLVIDQSSKSVERRKTKDFDKLPFLLQFLLLVSEHYKAHTKNILSVHVLMLSRNYLLLTAYFPDLNKINYAQLLRMDSTRSEFKVQFIHEWSRQYYEGLIHVAQGKIYPPMTECNIERKMYDSINNFTDGLDINEISNWINVGNRRLDKKIISVQKGLFPVYKALSKYAGEFQWRTLYVEAIKRFKHGPYLEHPLCLNTNGELTCDDLSSCTWFDCCVMHIRPYLTKRSRRDIDTKLLCKSLVNMGSSIFGNHTTKKFWTSDQYGVNGKTKSIDNGPALPVKLPLYFADKPLEHENDKKVKISLKGLYPKYRNSVHVFLDSDLKCSVHSPINKDEALMIRSILIRTFPTYFYTYLFNANRDKDSVIEAKDSVIEAAKPDYVIYNVNGTGGSSTINKTLKRVDRKYNEKIVSSVLEQIEIIKKQI</sequence>
<reference evidence="1" key="1">
    <citation type="journal article" date="2023" name="Front. Mar. Sci.">
        <title>Tracing the invertebrate herpesviruses in the global sequence datasets.</title>
        <authorList>
            <person name="Rosani U."/>
            <person name="Gaia M."/>
            <person name="Delmont T.O."/>
            <person name="Krupovic M."/>
        </authorList>
    </citation>
    <scope>NUCLEOTIDE SEQUENCE</scope>
    <source>
        <strain evidence="1">MalacoHV2/Med/2018 153</strain>
    </source>
</reference>
<reference evidence="1" key="2">
    <citation type="submission" date="2023-01" db="EMBL/GenBank/DDBJ databases">
        <authorList>
            <person name="Rosani U."/>
            <person name="Delmont T.O."/>
            <person name="Gaia M."/>
            <person name="Krupovic M."/>
        </authorList>
    </citation>
    <scope>NUCLEOTIDE SEQUENCE</scope>
    <source>
        <strain evidence="1">MalacoHV2/Med/2018 153</strain>
    </source>
</reference>
<organism evidence="1">
    <name type="scientific">Malaco herpesvirus 2</name>
    <dbReference type="NCBI Taxonomy" id="3031798"/>
    <lineage>
        <taxon>Viruses</taxon>
        <taxon>Duplodnaviria</taxon>
        <taxon>Heunggongvirae</taxon>
        <taxon>Peploviricota</taxon>
        <taxon>Herviviricetes</taxon>
        <taxon>Herpesvirales</taxon>
        <taxon>Malacoherpesviridae</taxon>
    </lineage>
</organism>
<accession>A0AA48P885</accession>
<evidence type="ECO:0000313" key="1">
    <source>
        <dbReference type="EMBL" id="DBA11545.1"/>
    </source>
</evidence>
<proteinExistence type="predicted"/>